<evidence type="ECO:0000313" key="7">
    <source>
        <dbReference type="Proteomes" id="UP000765338"/>
    </source>
</evidence>
<dbReference type="InterPro" id="IPR050884">
    <property type="entry name" value="CNP_phosphodiesterase-III"/>
</dbReference>
<keyword evidence="1" id="KW-0479">Metal-binding</keyword>
<evidence type="ECO:0000256" key="1">
    <source>
        <dbReference type="ARBA" id="ARBA00022723"/>
    </source>
</evidence>
<evidence type="ECO:0000256" key="3">
    <source>
        <dbReference type="ARBA" id="ARBA00023004"/>
    </source>
</evidence>
<keyword evidence="2" id="KW-0378">Hydrolase</keyword>
<protein>
    <recommendedName>
        <fullName evidence="5">Calcineurin-like phosphoesterase domain-containing protein</fullName>
    </recommendedName>
</protein>
<dbReference type="EMBL" id="PDLY01000002">
    <property type="protein sequence ID" value="MBA5727057.1"/>
    <property type="molecule type" value="Genomic_DNA"/>
</dbReference>
<name>A0ABR5ZRV6_9PROT</name>
<dbReference type="PANTHER" id="PTHR42988">
    <property type="entry name" value="PHOSPHOHYDROLASE"/>
    <property type="match status" value="1"/>
</dbReference>
<dbReference type="InterPro" id="IPR029052">
    <property type="entry name" value="Metallo-depent_PP-like"/>
</dbReference>
<dbReference type="Gene3D" id="3.60.21.10">
    <property type="match status" value="1"/>
</dbReference>
<gene>
    <name evidence="6" type="ORF">CPA56_03500</name>
</gene>
<keyword evidence="3" id="KW-0408">Iron</keyword>
<dbReference type="InterPro" id="IPR004843">
    <property type="entry name" value="Calcineurin-like_PHP"/>
</dbReference>
<proteinExistence type="inferred from homology"/>
<reference evidence="6 7" key="1">
    <citation type="submission" date="2017-10" db="EMBL/GenBank/DDBJ databases">
        <authorList>
            <person name="Jakob F."/>
        </authorList>
    </citation>
    <scope>NUCLEOTIDE SEQUENCE [LARGE SCALE GENOMIC DNA]</scope>
    <source>
        <strain evidence="6 7">TMW 2.1889</strain>
    </source>
</reference>
<comment type="caution">
    <text evidence="6">The sequence shown here is derived from an EMBL/GenBank/DDBJ whole genome shotgun (WGS) entry which is preliminary data.</text>
</comment>
<keyword evidence="7" id="KW-1185">Reference proteome</keyword>
<dbReference type="Pfam" id="PF00149">
    <property type="entry name" value="Metallophos"/>
    <property type="match status" value="1"/>
</dbReference>
<dbReference type="PANTHER" id="PTHR42988:SF2">
    <property type="entry name" value="CYCLIC NUCLEOTIDE PHOSPHODIESTERASE CBUA0032-RELATED"/>
    <property type="match status" value="1"/>
</dbReference>
<evidence type="ECO:0000313" key="6">
    <source>
        <dbReference type="EMBL" id="MBA5727057.1"/>
    </source>
</evidence>
<feature type="domain" description="Calcineurin-like phosphoesterase" evidence="5">
    <location>
        <begin position="20"/>
        <end position="231"/>
    </location>
</feature>
<accession>A0ABR5ZRV6</accession>
<evidence type="ECO:0000256" key="2">
    <source>
        <dbReference type="ARBA" id="ARBA00022801"/>
    </source>
</evidence>
<comment type="similarity">
    <text evidence="4">Belongs to the cyclic nucleotide phosphodiesterase class-III family.</text>
</comment>
<dbReference type="Proteomes" id="UP000765338">
    <property type="component" value="Unassembled WGS sequence"/>
</dbReference>
<organism evidence="6 7">
    <name type="scientific">Bombella mellum</name>
    <dbReference type="NCBI Taxonomy" id="2039288"/>
    <lineage>
        <taxon>Bacteria</taxon>
        <taxon>Pseudomonadati</taxon>
        <taxon>Pseudomonadota</taxon>
        <taxon>Alphaproteobacteria</taxon>
        <taxon>Acetobacterales</taxon>
        <taxon>Acetobacteraceae</taxon>
        <taxon>Bombella</taxon>
    </lineage>
</organism>
<dbReference type="SUPFAM" id="SSF56300">
    <property type="entry name" value="Metallo-dependent phosphatases"/>
    <property type="match status" value="1"/>
</dbReference>
<evidence type="ECO:0000259" key="5">
    <source>
        <dbReference type="Pfam" id="PF00149"/>
    </source>
</evidence>
<evidence type="ECO:0000256" key="4">
    <source>
        <dbReference type="ARBA" id="ARBA00025742"/>
    </source>
</evidence>
<sequence length="305" mass="34066">MFSDPSATCSNRRDLSICLAHMSDPHLPPPHIAWPSFLNKRLLSRILWISRRRHVLRPSVTAQLLDNIATHKELSALLISGDITNFGTSEEYKQAAIWLKSLPLSPVVIPGNHDLMAPIAHDRSLALWEPWSGKEFPFVRYFGKVAVIGLNSALPTPPFTAYGRIDRKQLTKLARLLAELGEERYCRVIMLHHPPRKGLLPYRKSLINTPAFSRVLSTHGAELVLHGHSHDATVTTVEGTSIPLLGISAAAMNSTSPERRASWNHLTFTPQDTGWQIELMRKDHEGETLSHLTWLSNTPVGQTAC</sequence>